<dbReference type="EMBL" id="SMOL01000372">
    <property type="protein sequence ID" value="KAB2619877.1"/>
    <property type="molecule type" value="Genomic_DNA"/>
</dbReference>
<dbReference type="AlphaFoldDB" id="A0A5N5GXI4"/>
<dbReference type="Proteomes" id="UP000327157">
    <property type="component" value="Unassembled WGS sequence"/>
</dbReference>
<keyword evidence="2" id="KW-1185">Reference proteome</keyword>
<gene>
    <name evidence="1" type="ORF">D8674_037443</name>
</gene>
<evidence type="ECO:0000313" key="2">
    <source>
        <dbReference type="Proteomes" id="UP000327157"/>
    </source>
</evidence>
<name>A0A5N5GXI4_9ROSA</name>
<comment type="caution">
    <text evidence="1">The sequence shown here is derived from an EMBL/GenBank/DDBJ whole genome shotgun (WGS) entry which is preliminary data.</text>
</comment>
<proteinExistence type="predicted"/>
<protein>
    <submittedName>
        <fullName evidence="1">Uncharacterized protein</fullName>
    </submittedName>
</protein>
<reference evidence="1 2" key="1">
    <citation type="submission" date="2019-09" db="EMBL/GenBank/DDBJ databases">
        <authorList>
            <person name="Ou C."/>
        </authorList>
    </citation>
    <scope>NUCLEOTIDE SEQUENCE [LARGE SCALE GENOMIC DNA]</scope>
    <source>
        <strain evidence="1">S2</strain>
        <tissue evidence="1">Leaf</tissue>
    </source>
</reference>
<dbReference type="OrthoDB" id="1164377at2759"/>
<accession>A0A5N5GXI4</accession>
<sequence length="93" mass="10507">MSNLNKLDFTALEVSERNYLKKIQDVKHHLTAKGIRATIKALTDNKPIGEAQKVTAMIFIRRHIHNALHIKKTYTCLKQDTTGSIFASKTLSS</sequence>
<reference evidence="1 2" key="2">
    <citation type="submission" date="2019-11" db="EMBL/GenBank/DDBJ databases">
        <title>A de novo genome assembly of a pear dwarfing rootstock.</title>
        <authorList>
            <person name="Wang F."/>
            <person name="Wang J."/>
            <person name="Li S."/>
            <person name="Zhang Y."/>
            <person name="Fang M."/>
            <person name="Ma L."/>
            <person name="Zhao Y."/>
            <person name="Jiang S."/>
        </authorList>
    </citation>
    <scope>NUCLEOTIDE SEQUENCE [LARGE SCALE GENOMIC DNA]</scope>
    <source>
        <strain evidence="1">S2</strain>
        <tissue evidence="1">Leaf</tissue>
    </source>
</reference>
<organism evidence="1 2">
    <name type="scientific">Pyrus ussuriensis x Pyrus communis</name>
    <dbReference type="NCBI Taxonomy" id="2448454"/>
    <lineage>
        <taxon>Eukaryota</taxon>
        <taxon>Viridiplantae</taxon>
        <taxon>Streptophyta</taxon>
        <taxon>Embryophyta</taxon>
        <taxon>Tracheophyta</taxon>
        <taxon>Spermatophyta</taxon>
        <taxon>Magnoliopsida</taxon>
        <taxon>eudicotyledons</taxon>
        <taxon>Gunneridae</taxon>
        <taxon>Pentapetalae</taxon>
        <taxon>rosids</taxon>
        <taxon>fabids</taxon>
        <taxon>Rosales</taxon>
        <taxon>Rosaceae</taxon>
        <taxon>Amygdaloideae</taxon>
        <taxon>Maleae</taxon>
        <taxon>Pyrus</taxon>
    </lineage>
</organism>
<evidence type="ECO:0000313" key="1">
    <source>
        <dbReference type="EMBL" id="KAB2619877.1"/>
    </source>
</evidence>